<evidence type="ECO:0000313" key="2">
    <source>
        <dbReference type="Proteomes" id="UP000789901"/>
    </source>
</evidence>
<protein>
    <submittedName>
        <fullName evidence="1">33291_t:CDS:1</fullName>
    </submittedName>
</protein>
<comment type="caution">
    <text evidence="1">The sequence shown here is derived from an EMBL/GenBank/DDBJ whole genome shotgun (WGS) entry which is preliminary data.</text>
</comment>
<organism evidence="1 2">
    <name type="scientific">Gigaspora margarita</name>
    <dbReference type="NCBI Taxonomy" id="4874"/>
    <lineage>
        <taxon>Eukaryota</taxon>
        <taxon>Fungi</taxon>
        <taxon>Fungi incertae sedis</taxon>
        <taxon>Mucoromycota</taxon>
        <taxon>Glomeromycotina</taxon>
        <taxon>Glomeromycetes</taxon>
        <taxon>Diversisporales</taxon>
        <taxon>Gigasporaceae</taxon>
        <taxon>Gigaspora</taxon>
    </lineage>
</organism>
<proteinExistence type="predicted"/>
<gene>
    <name evidence="1" type="ORF">GMARGA_LOCUS30105</name>
</gene>
<sequence length="112" mass="13257">DLFLEAKAKTDKEIEEPKREVLNSKKQQQELIESSVFDIEDPMPKNNNLISEILIDKLRPSTVKNNNRNTKEIDKRKVVQLMSYNKAIKCTTKDKHMFILLDWKCKIIKKRI</sequence>
<reference evidence="1 2" key="1">
    <citation type="submission" date="2021-06" db="EMBL/GenBank/DDBJ databases">
        <authorList>
            <person name="Kallberg Y."/>
            <person name="Tangrot J."/>
            <person name="Rosling A."/>
        </authorList>
    </citation>
    <scope>NUCLEOTIDE SEQUENCE [LARGE SCALE GENOMIC DNA]</scope>
    <source>
        <strain evidence="1 2">120-4 pot B 10/14</strain>
    </source>
</reference>
<keyword evidence="2" id="KW-1185">Reference proteome</keyword>
<evidence type="ECO:0000313" key="1">
    <source>
        <dbReference type="EMBL" id="CAG8829866.1"/>
    </source>
</evidence>
<dbReference type="EMBL" id="CAJVQB010041796">
    <property type="protein sequence ID" value="CAG8829866.1"/>
    <property type="molecule type" value="Genomic_DNA"/>
</dbReference>
<dbReference type="Proteomes" id="UP000789901">
    <property type="component" value="Unassembled WGS sequence"/>
</dbReference>
<accession>A0ABN7WFS5</accession>
<name>A0ABN7WFS5_GIGMA</name>
<feature type="non-terminal residue" evidence="1">
    <location>
        <position position="1"/>
    </location>
</feature>